<proteinExistence type="predicted"/>
<feature type="domain" description="SnoaL-like" evidence="1">
    <location>
        <begin position="7"/>
        <end position="101"/>
    </location>
</feature>
<accession>D3PZH1</accession>
<dbReference type="InterPro" id="IPR032710">
    <property type="entry name" value="NTF2-like_dom_sf"/>
</dbReference>
<gene>
    <name evidence="2" type="ordered locus">Snas_1949</name>
</gene>
<organism evidence="2 3">
    <name type="scientific">Stackebrandtia nassauensis (strain DSM 44728 / CIP 108903 / NRRL B-16338 / NBRC 102104 / LLR-40K-21)</name>
    <dbReference type="NCBI Taxonomy" id="446470"/>
    <lineage>
        <taxon>Bacteria</taxon>
        <taxon>Bacillati</taxon>
        <taxon>Actinomycetota</taxon>
        <taxon>Actinomycetes</taxon>
        <taxon>Glycomycetales</taxon>
        <taxon>Glycomycetaceae</taxon>
        <taxon>Stackebrandtia</taxon>
    </lineage>
</organism>
<dbReference type="Pfam" id="PF12680">
    <property type="entry name" value="SnoaL_2"/>
    <property type="match status" value="1"/>
</dbReference>
<dbReference type="STRING" id="446470.Snas_1949"/>
<dbReference type="RefSeq" id="WP_013017216.1">
    <property type="nucleotide sequence ID" value="NC_013947.1"/>
</dbReference>
<protein>
    <recommendedName>
        <fullName evidence="1">SnoaL-like domain-containing protein</fullName>
    </recommendedName>
</protein>
<sequence>MSNTDVVRAMFDNYRAQNREATEALLAEDFEFTSPNDDHIDKAAYLEHCFPTAHRFVTQALLDVVEASTDGVFARYEYELTDGERYRNTEHFTVRDGRIRAVEVYFGGKFPA</sequence>
<dbReference type="Proteomes" id="UP000000844">
    <property type="component" value="Chromosome"/>
</dbReference>
<dbReference type="EMBL" id="CP001778">
    <property type="protein sequence ID" value="ADD41645.1"/>
    <property type="molecule type" value="Genomic_DNA"/>
</dbReference>
<dbReference type="SUPFAM" id="SSF54427">
    <property type="entry name" value="NTF2-like"/>
    <property type="match status" value="1"/>
</dbReference>
<dbReference type="Gene3D" id="3.10.450.50">
    <property type="match status" value="1"/>
</dbReference>
<dbReference type="InterPro" id="IPR037401">
    <property type="entry name" value="SnoaL-like"/>
</dbReference>
<dbReference type="OrthoDB" id="4945579at2"/>
<evidence type="ECO:0000313" key="3">
    <source>
        <dbReference type="Proteomes" id="UP000000844"/>
    </source>
</evidence>
<keyword evidence="3" id="KW-1185">Reference proteome</keyword>
<evidence type="ECO:0000313" key="2">
    <source>
        <dbReference type="EMBL" id="ADD41645.1"/>
    </source>
</evidence>
<dbReference type="KEGG" id="sna:Snas_1949"/>
<evidence type="ECO:0000259" key="1">
    <source>
        <dbReference type="Pfam" id="PF12680"/>
    </source>
</evidence>
<reference evidence="2 3" key="1">
    <citation type="journal article" date="2009" name="Stand. Genomic Sci.">
        <title>Complete genome sequence of Stackebrandtia nassauensis type strain (LLR-40K-21).</title>
        <authorList>
            <person name="Munk C."/>
            <person name="Lapidus A."/>
            <person name="Copeland A."/>
            <person name="Jando M."/>
            <person name="Mayilraj S."/>
            <person name="Glavina Del Rio T."/>
            <person name="Nolan M."/>
            <person name="Chen F."/>
            <person name="Lucas S."/>
            <person name="Tice H."/>
            <person name="Cheng J.F."/>
            <person name="Han C."/>
            <person name="Detter J.C."/>
            <person name="Bruce D."/>
            <person name="Goodwin L."/>
            <person name="Chain P."/>
            <person name="Pitluck S."/>
            <person name="Goker M."/>
            <person name="Ovchinikova G."/>
            <person name="Pati A."/>
            <person name="Ivanova N."/>
            <person name="Mavromatis K."/>
            <person name="Chen A."/>
            <person name="Palaniappan K."/>
            <person name="Land M."/>
            <person name="Hauser L."/>
            <person name="Chang Y.J."/>
            <person name="Jeffries C.D."/>
            <person name="Bristow J."/>
            <person name="Eisen J.A."/>
            <person name="Markowitz V."/>
            <person name="Hugenholtz P."/>
            <person name="Kyrpides N.C."/>
            <person name="Klenk H.P."/>
        </authorList>
    </citation>
    <scope>NUCLEOTIDE SEQUENCE [LARGE SCALE GENOMIC DNA]</scope>
    <source>
        <strain evidence="3">DSM 44728 / CIP 108903 / NRRL B-16338 / NBRC 102104 / LLR-40K-21</strain>
    </source>
</reference>
<dbReference type="HOGENOM" id="CLU_131959_0_0_11"/>
<dbReference type="AlphaFoldDB" id="D3PZH1"/>
<name>D3PZH1_STANL</name>
<dbReference type="eggNOG" id="COG3631">
    <property type="taxonomic scope" value="Bacteria"/>
</dbReference>